<evidence type="ECO:0000259" key="15">
    <source>
        <dbReference type="SMART" id="SM00478"/>
    </source>
</evidence>
<name>A0A7Y0HES8_9PROT</name>
<dbReference type="Gene3D" id="1.10.340.30">
    <property type="entry name" value="Hypothetical protein, domain 2"/>
    <property type="match status" value="1"/>
</dbReference>
<comment type="function">
    <text evidence="2">Adenine glycosylase active on G-A mispairs. MutY also corrects error-prone DNA synthesis past GO lesions which are due to the oxidatively damaged form of guanine: 7,8-dihydro-8-oxoguanine (8-oxo-dGTP).</text>
</comment>
<dbReference type="InterPro" id="IPR004036">
    <property type="entry name" value="Endonuclease-III-like_CS2"/>
</dbReference>
<keyword evidence="17" id="KW-1185">Reference proteome</keyword>
<dbReference type="PANTHER" id="PTHR42944">
    <property type="entry name" value="ADENINE DNA GLYCOSYLASE"/>
    <property type="match status" value="1"/>
</dbReference>
<dbReference type="PROSITE" id="PS01155">
    <property type="entry name" value="ENDONUCLEASE_III_2"/>
    <property type="match status" value="1"/>
</dbReference>
<dbReference type="InterPro" id="IPR044298">
    <property type="entry name" value="MIG/MutY"/>
</dbReference>
<evidence type="ECO:0000256" key="2">
    <source>
        <dbReference type="ARBA" id="ARBA00002933"/>
    </source>
</evidence>
<evidence type="ECO:0000256" key="8">
    <source>
        <dbReference type="ARBA" id="ARBA00022763"/>
    </source>
</evidence>
<accession>A0A7Y0HES8</accession>
<dbReference type="Pfam" id="PF00730">
    <property type="entry name" value="HhH-GPD"/>
    <property type="match status" value="1"/>
</dbReference>
<dbReference type="GO" id="GO:0032357">
    <property type="term" value="F:oxidized purine DNA binding"/>
    <property type="evidence" value="ECO:0007669"/>
    <property type="project" value="TreeGrafter"/>
</dbReference>
<dbReference type="InterPro" id="IPR029119">
    <property type="entry name" value="MutY_C"/>
</dbReference>
<dbReference type="Proteomes" id="UP000539372">
    <property type="component" value="Unassembled WGS sequence"/>
</dbReference>
<keyword evidence="10 14" id="KW-0408">Iron</keyword>
<keyword evidence="9" id="KW-0378">Hydrolase</keyword>
<dbReference type="GO" id="GO:0051539">
    <property type="term" value="F:4 iron, 4 sulfur cluster binding"/>
    <property type="evidence" value="ECO:0007669"/>
    <property type="project" value="UniProtKB-UniRule"/>
</dbReference>
<comment type="cofactor">
    <cofactor evidence="14">
        <name>[4Fe-4S] cluster</name>
        <dbReference type="ChEBI" id="CHEBI:49883"/>
    </cofactor>
    <text evidence="14">Binds 1 [4Fe-4S] cluster.</text>
</comment>
<dbReference type="EC" id="3.2.2.31" evidence="4 14"/>
<dbReference type="Gene3D" id="1.10.1670.10">
    <property type="entry name" value="Helix-hairpin-Helix base-excision DNA repair enzymes (C-terminal)"/>
    <property type="match status" value="1"/>
</dbReference>
<evidence type="ECO:0000256" key="1">
    <source>
        <dbReference type="ARBA" id="ARBA00000843"/>
    </source>
</evidence>
<evidence type="ECO:0000256" key="14">
    <source>
        <dbReference type="RuleBase" id="RU365096"/>
    </source>
</evidence>
<dbReference type="Gene3D" id="3.90.79.10">
    <property type="entry name" value="Nucleoside Triphosphate Pyrophosphohydrolase"/>
    <property type="match status" value="1"/>
</dbReference>
<dbReference type="InterPro" id="IPR005760">
    <property type="entry name" value="A/G_AdeGlyc_MutY"/>
</dbReference>
<evidence type="ECO:0000256" key="7">
    <source>
        <dbReference type="ARBA" id="ARBA00022723"/>
    </source>
</evidence>
<dbReference type="SUPFAM" id="SSF48150">
    <property type="entry name" value="DNA-glycosylase"/>
    <property type="match status" value="1"/>
</dbReference>
<dbReference type="PANTHER" id="PTHR42944:SF1">
    <property type="entry name" value="ADENINE DNA GLYCOSYLASE"/>
    <property type="match status" value="1"/>
</dbReference>
<organism evidence="16 17">
    <name type="scientific">Pacificispira spongiicola</name>
    <dbReference type="NCBI Taxonomy" id="2729598"/>
    <lineage>
        <taxon>Bacteria</taxon>
        <taxon>Pseudomonadati</taxon>
        <taxon>Pseudomonadota</taxon>
        <taxon>Alphaproteobacteria</taxon>
        <taxon>Rhodospirillales</taxon>
        <taxon>Rhodospirillaceae</taxon>
        <taxon>Pacificispira</taxon>
    </lineage>
</organism>
<dbReference type="FunFam" id="1.10.340.30:FF:000002">
    <property type="entry name" value="Adenine DNA glycosylase"/>
    <property type="match status" value="1"/>
</dbReference>
<comment type="catalytic activity">
    <reaction evidence="1 14">
        <text>Hydrolyzes free adenine bases from 7,8-dihydro-8-oxoguanine:adenine mismatched double-stranded DNA, leaving an apurinic site.</text>
        <dbReference type="EC" id="3.2.2.31"/>
    </reaction>
</comment>
<comment type="caution">
    <text evidence="16">The sequence shown here is derived from an EMBL/GenBank/DDBJ whole genome shotgun (WGS) entry which is preliminary data.</text>
</comment>
<evidence type="ECO:0000256" key="5">
    <source>
        <dbReference type="ARBA" id="ARBA00022023"/>
    </source>
</evidence>
<dbReference type="CDD" id="cd03431">
    <property type="entry name" value="NUDIX_DNA_Glycosylase_C-MutY"/>
    <property type="match status" value="1"/>
</dbReference>
<evidence type="ECO:0000256" key="12">
    <source>
        <dbReference type="ARBA" id="ARBA00023204"/>
    </source>
</evidence>
<dbReference type="GO" id="GO:0000701">
    <property type="term" value="F:purine-specific mismatch base pair DNA N-glycosylase activity"/>
    <property type="evidence" value="ECO:0007669"/>
    <property type="project" value="UniProtKB-EC"/>
</dbReference>
<keyword evidence="6" id="KW-0004">4Fe-4S</keyword>
<dbReference type="InterPro" id="IPR011257">
    <property type="entry name" value="DNA_glycosylase"/>
</dbReference>
<gene>
    <name evidence="16" type="primary">mutY</name>
    <name evidence="16" type="ORF">HH303_01950</name>
</gene>
<dbReference type="NCBIfam" id="TIGR01084">
    <property type="entry name" value="mutY"/>
    <property type="match status" value="1"/>
</dbReference>
<comment type="similarity">
    <text evidence="3 14">Belongs to the Nth/MutY family.</text>
</comment>
<feature type="domain" description="HhH-GPD" evidence="15">
    <location>
        <begin position="49"/>
        <end position="198"/>
    </location>
</feature>
<evidence type="ECO:0000256" key="3">
    <source>
        <dbReference type="ARBA" id="ARBA00008343"/>
    </source>
</evidence>
<keyword evidence="13 14" id="KW-0326">Glycosidase</keyword>
<reference evidence="16 17" key="1">
    <citation type="submission" date="2020-04" db="EMBL/GenBank/DDBJ databases">
        <title>Rhodospirillaceae bacterium KN72 isolated from deep sea.</title>
        <authorList>
            <person name="Zhang D.-C."/>
        </authorList>
    </citation>
    <scope>NUCLEOTIDE SEQUENCE [LARGE SCALE GENOMIC DNA]</scope>
    <source>
        <strain evidence="16 17">KN72</strain>
    </source>
</reference>
<evidence type="ECO:0000256" key="6">
    <source>
        <dbReference type="ARBA" id="ARBA00022485"/>
    </source>
</evidence>
<dbReference type="CDD" id="cd00056">
    <property type="entry name" value="ENDO3c"/>
    <property type="match status" value="1"/>
</dbReference>
<keyword evidence="7" id="KW-0479">Metal-binding</keyword>
<dbReference type="SMART" id="SM00478">
    <property type="entry name" value="ENDO3c"/>
    <property type="match status" value="1"/>
</dbReference>
<dbReference type="AlphaFoldDB" id="A0A7Y0HES8"/>
<dbReference type="InterPro" id="IPR015797">
    <property type="entry name" value="NUDIX_hydrolase-like_dom_sf"/>
</dbReference>
<dbReference type="InterPro" id="IPR000445">
    <property type="entry name" value="HhH_motif"/>
</dbReference>
<protein>
    <recommendedName>
        <fullName evidence="5 14">Adenine DNA glycosylase</fullName>
        <ecNumber evidence="4 14">3.2.2.31</ecNumber>
    </recommendedName>
</protein>
<dbReference type="GO" id="GO:0006298">
    <property type="term" value="P:mismatch repair"/>
    <property type="evidence" value="ECO:0007669"/>
    <property type="project" value="TreeGrafter"/>
</dbReference>
<dbReference type="Pfam" id="PF00633">
    <property type="entry name" value="HHH"/>
    <property type="match status" value="1"/>
</dbReference>
<keyword evidence="12" id="KW-0234">DNA repair</keyword>
<evidence type="ECO:0000256" key="11">
    <source>
        <dbReference type="ARBA" id="ARBA00023014"/>
    </source>
</evidence>
<keyword evidence="8 14" id="KW-0227">DNA damage</keyword>
<dbReference type="SUPFAM" id="SSF55811">
    <property type="entry name" value="Nudix"/>
    <property type="match status" value="1"/>
</dbReference>
<dbReference type="EMBL" id="JABBNT010000001">
    <property type="protein sequence ID" value="NMM43222.1"/>
    <property type="molecule type" value="Genomic_DNA"/>
</dbReference>
<evidence type="ECO:0000256" key="13">
    <source>
        <dbReference type="ARBA" id="ARBA00023295"/>
    </source>
</evidence>
<keyword evidence="11" id="KW-0411">Iron-sulfur</keyword>
<evidence type="ECO:0000313" key="16">
    <source>
        <dbReference type="EMBL" id="NMM43222.1"/>
    </source>
</evidence>
<dbReference type="RefSeq" id="WP_169623517.1">
    <property type="nucleotide sequence ID" value="NZ_JABBNT010000001.1"/>
</dbReference>
<proteinExistence type="inferred from homology"/>
<dbReference type="GO" id="GO:0035485">
    <property type="term" value="F:adenine/guanine mispair binding"/>
    <property type="evidence" value="ECO:0007669"/>
    <property type="project" value="TreeGrafter"/>
</dbReference>
<evidence type="ECO:0000256" key="10">
    <source>
        <dbReference type="ARBA" id="ARBA00023004"/>
    </source>
</evidence>
<dbReference type="GO" id="GO:0006284">
    <property type="term" value="P:base-excision repair"/>
    <property type="evidence" value="ECO:0007669"/>
    <property type="project" value="UniProtKB-UniRule"/>
</dbReference>
<evidence type="ECO:0000313" key="17">
    <source>
        <dbReference type="Proteomes" id="UP000539372"/>
    </source>
</evidence>
<dbReference type="InterPro" id="IPR023170">
    <property type="entry name" value="HhH_base_excis_C"/>
</dbReference>
<evidence type="ECO:0000256" key="9">
    <source>
        <dbReference type="ARBA" id="ARBA00022801"/>
    </source>
</evidence>
<evidence type="ECO:0000256" key="4">
    <source>
        <dbReference type="ARBA" id="ARBA00012045"/>
    </source>
</evidence>
<dbReference type="GO" id="GO:0034039">
    <property type="term" value="F:8-oxo-7,8-dihydroguanine DNA N-glycosylase activity"/>
    <property type="evidence" value="ECO:0007669"/>
    <property type="project" value="TreeGrafter"/>
</dbReference>
<dbReference type="GO" id="GO:0046872">
    <property type="term" value="F:metal ion binding"/>
    <property type="evidence" value="ECO:0007669"/>
    <property type="project" value="UniProtKB-UniRule"/>
</dbReference>
<dbReference type="InterPro" id="IPR003265">
    <property type="entry name" value="HhH-GPD_domain"/>
</dbReference>
<sequence>MSSRSETDIADKTASLLLPWYDRHARRLPWRSLPGKRPDPYHVWLSEVMLQQTTVATVGSYFAKFLARWPTVSDLAAAELDDVLTEWAGLGYYARARNLHKCAKRVADDFGGRFPDTEDALLDLPGIGRYTAAAIAAIAFDRPAAVMDGNIERVTTRLYAIETPLPDSKPALYKRVVAMTPGKRPGDFAQAMMDLGATICVPGKAKCMLCPLVQICTGKDIAETLPRKKPKAAKPTRRGAAFWIERSDGAVLLRRRPESGLLGGMMEFPSTDWTEHGSERFEDTGLAGLSADFRPAGAIRHTFTHFHLELSVHRGQADHKDAPPDCHWCPIDALGDRALPTVMRKVAKAALSG</sequence>
<dbReference type="Pfam" id="PF14815">
    <property type="entry name" value="NUDIX_4"/>
    <property type="match status" value="1"/>
</dbReference>